<organism evidence="2 3">
    <name type="scientific">Spiribacter pallidus</name>
    <dbReference type="NCBI Taxonomy" id="1987936"/>
    <lineage>
        <taxon>Bacteria</taxon>
        <taxon>Pseudomonadati</taxon>
        <taxon>Pseudomonadota</taxon>
        <taxon>Gammaproteobacteria</taxon>
        <taxon>Chromatiales</taxon>
        <taxon>Ectothiorhodospiraceae</taxon>
        <taxon>Spiribacter</taxon>
    </lineage>
</organism>
<dbReference type="RefSeq" id="WP_367958370.1">
    <property type="nucleotide sequence ID" value="NZ_JBAKFK010000001.1"/>
</dbReference>
<keyword evidence="3" id="KW-1185">Reference proteome</keyword>
<gene>
    <name evidence="2" type="ORF">V6X73_00015</name>
</gene>
<evidence type="ECO:0000313" key="2">
    <source>
        <dbReference type="EMBL" id="MEX0468126.1"/>
    </source>
</evidence>
<proteinExistence type="predicted"/>
<evidence type="ECO:0000313" key="3">
    <source>
        <dbReference type="Proteomes" id="UP001556709"/>
    </source>
</evidence>
<accession>A0ABV3TA81</accession>
<evidence type="ECO:0000256" key="1">
    <source>
        <dbReference type="SAM" id="SignalP"/>
    </source>
</evidence>
<protein>
    <submittedName>
        <fullName evidence="2">DUF4402 domain-containing protein</fullName>
    </submittedName>
</protein>
<comment type="caution">
    <text evidence="2">The sequence shown here is derived from an EMBL/GenBank/DDBJ whole genome shotgun (WGS) entry which is preliminary data.</text>
</comment>
<keyword evidence="1" id="KW-0732">Signal</keyword>
<feature type="chain" id="PRO_5045532778" evidence="1">
    <location>
        <begin position="27"/>
        <end position="207"/>
    </location>
</feature>
<feature type="signal peptide" evidence="1">
    <location>
        <begin position="1"/>
        <end position="26"/>
    </location>
</feature>
<reference evidence="2 3" key="1">
    <citation type="submission" date="2024-02" db="EMBL/GenBank/DDBJ databases">
        <title>New especies of Spiribacter isolated from saline water.</title>
        <authorList>
            <person name="Leon M.J."/>
            <person name="De La Haba R."/>
            <person name="Sanchez-Porro C."/>
            <person name="Ventosa A."/>
        </authorList>
    </citation>
    <scope>NUCLEOTIDE SEQUENCE [LARGE SCALE GENOMIC DNA]</scope>
    <source>
        <strain evidence="3">ag22IC6-390</strain>
    </source>
</reference>
<dbReference type="Proteomes" id="UP001556709">
    <property type="component" value="Unassembled WGS sequence"/>
</dbReference>
<dbReference type="EMBL" id="JBAKFM010000001">
    <property type="protein sequence ID" value="MEX0468126.1"/>
    <property type="molecule type" value="Genomic_DNA"/>
</dbReference>
<name>A0ABV3TA81_9GAMM</name>
<sequence length="207" mass="20559">MTSKTQRLLLGCCLSVAGGVSGSANAGTASSDLAVVAGLKQALTLTCDTALFFGVVAVDVQSFDGGSVVVGPDGSVATDSGALVANGSAPGQCTVSGTHVFDGNRSVILDFAADSVTLEGAAVDGLSTPLYGGAALTVNDLEGEAELTETVVETTIVGTDDGGKKFTIQIGGRLDIPGDINAKSMGGYSGTIEVQVMDTANYNDPDT</sequence>